<dbReference type="GO" id="GO:0016853">
    <property type="term" value="F:isomerase activity"/>
    <property type="evidence" value="ECO:0007669"/>
    <property type="project" value="UniProtKB-KW"/>
</dbReference>
<dbReference type="SUPFAM" id="SSF51658">
    <property type="entry name" value="Xylose isomerase-like"/>
    <property type="match status" value="1"/>
</dbReference>
<dbReference type="PANTHER" id="PTHR12110:SF41">
    <property type="entry name" value="INOSOSE DEHYDRATASE"/>
    <property type="match status" value="1"/>
</dbReference>
<dbReference type="InterPro" id="IPR050312">
    <property type="entry name" value="IolE/XylAMocC-like"/>
</dbReference>
<dbReference type="InterPro" id="IPR036237">
    <property type="entry name" value="Xyl_isomerase-like_sf"/>
</dbReference>
<sequence>MTDYNYQLYSSRNFGPLGETLKMLAAYGYKGVEGYGGLYADKDKTDELMRLLGDTGLSMPTGHFGFTQVRDDSGRVLDIVKQTGMEAVVVPAIPADERVKDAAGWAAFGRELAEAGKPYWDAGLTFGWHNHAFEFADIEGAEKPLDLILAADDRLALEMDVAWVAVSGEDPETWIAKYGDRIVAAHVKDIAPPGSAPDEDGWADVGHGTLNWPSLMQALKTRTNARWFVMEHDNPADDDRFARLSIEAGKSL</sequence>
<dbReference type="Proteomes" id="UP000474757">
    <property type="component" value="Unassembled WGS sequence"/>
</dbReference>
<organism evidence="2 3">
    <name type="scientific">Pseudoroseicyclus tamaricis</name>
    <dbReference type="NCBI Taxonomy" id="2705421"/>
    <lineage>
        <taxon>Bacteria</taxon>
        <taxon>Pseudomonadati</taxon>
        <taxon>Pseudomonadota</taxon>
        <taxon>Alphaproteobacteria</taxon>
        <taxon>Rhodobacterales</taxon>
        <taxon>Paracoccaceae</taxon>
        <taxon>Pseudoroseicyclus</taxon>
    </lineage>
</organism>
<evidence type="ECO:0000259" key="1">
    <source>
        <dbReference type="Pfam" id="PF01261"/>
    </source>
</evidence>
<proteinExistence type="predicted"/>
<dbReference type="Gene3D" id="3.20.20.150">
    <property type="entry name" value="Divalent-metal-dependent TIM barrel enzymes"/>
    <property type="match status" value="1"/>
</dbReference>
<dbReference type="RefSeq" id="WP_163895259.1">
    <property type="nucleotide sequence ID" value="NZ_JAAFYS010000003.1"/>
</dbReference>
<comment type="caution">
    <text evidence="2">The sequence shown here is derived from an EMBL/GenBank/DDBJ whole genome shotgun (WGS) entry which is preliminary data.</text>
</comment>
<dbReference type="EMBL" id="JAAGAB010000003">
    <property type="protein sequence ID" value="NDV02387.1"/>
    <property type="molecule type" value="Genomic_DNA"/>
</dbReference>
<gene>
    <name evidence="2" type="ORF">GZA08_15555</name>
</gene>
<reference evidence="2 3" key="1">
    <citation type="submission" date="2020-02" db="EMBL/GenBank/DDBJ databases">
        <title>Pseudoroseicyclus tamarix, sp. nov., isolated from offshore sediment of a Tamarix chinensis forest.</title>
        <authorList>
            <person name="Gai Y."/>
        </authorList>
    </citation>
    <scope>NUCLEOTIDE SEQUENCE [LARGE SCALE GENOMIC DNA]</scope>
    <source>
        <strain evidence="2 3">CLL3-39</strain>
    </source>
</reference>
<dbReference type="Pfam" id="PF01261">
    <property type="entry name" value="AP_endonuc_2"/>
    <property type="match status" value="1"/>
</dbReference>
<dbReference type="InterPro" id="IPR013022">
    <property type="entry name" value="Xyl_isomerase-like_TIM-brl"/>
</dbReference>
<feature type="domain" description="Xylose isomerase-like TIM barrel" evidence="1">
    <location>
        <begin position="23"/>
        <end position="236"/>
    </location>
</feature>
<protein>
    <submittedName>
        <fullName evidence="2">Sugar phosphate isomerase/epimerase</fullName>
    </submittedName>
</protein>
<evidence type="ECO:0000313" key="2">
    <source>
        <dbReference type="EMBL" id="NDV02387.1"/>
    </source>
</evidence>
<keyword evidence="2" id="KW-0413">Isomerase</keyword>
<evidence type="ECO:0000313" key="3">
    <source>
        <dbReference type="Proteomes" id="UP000474757"/>
    </source>
</evidence>
<keyword evidence="3" id="KW-1185">Reference proteome</keyword>
<dbReference type="AlphaFoldDB" id="A0A6B2JV53"/>
<accession>A0A6B2JV53</accession>
<name>A0A6B2JV53_9RHOB</name>
<dbReference type="PANTHER" id="PTHR12110">
    <property type="entry name" value="HYDROXYPYRUVATE ISOMERASE"/>
    <property type="match status" value="1"/>
</dbReference>